<dbReference type="Gene3D" id="2.30.30.60">
    <property type="match status" value="1"/>
</dbReference>
<sequence>MFRILLTAFLCLSALPALSQTADQPTGTITVSDSAQQDAAIATRIRNILHELEGYEDVTVTVSSGIVTLRGTTLSAAEAGALNDLAGRVEGVVAIRNQVAETTDVARRLNPALERFEKRMRDIVAWLPLLAIALAAFLIVLGLGLLLARMRQPWDRLAPNAFIADIYRQIIRLAFVIAGIVVALDILNATALLSTILGAAGIIGLAIGFAVRDTVENFIASIMLSIRQPFRPNDAVEINGDEGKVIRLTSRATILLSWDGNHVRIPNATVFKSRIVNYSMNDERRFLFDIGIAPDADMARAVQIAKDTLAALPFTLQTPAPDAWIDGIGDSTVTLRLIGWIDQRTTSLNAARGEAIRIAMAALTDAGIDMPEPTYRLTGLPVLASAEDTPPEPAPAATRPVPPVATPALDVQAHAEHALEAIVEEERRDKRSEDLLTHDAPTE</sequence>
<dbReference type="Proteomes" id="UP000612855">
    <property type="component" value="Unassembled WGS sequence"/>
</dbReference>
<feature type="region of interest" description="Disordered" evidence="7">
    <location>
        <begin position="384"/>
        <end position="404"/>
    </location>
</feature>
<dbReference type="Pfam" id="PF00924">
    <property type="entry name" value="MS_channel_2nd"/>
    <property type="match status" value="1"/>
</dbReference>
<dbReference type="AlphaFoldDB" id="A0A916ZVX6"/>
<dbReference type="PANTHER" id="PTHR30221:SF1">
    <property type="entry name" value="SMALL-CONDUCTANCE MECHANOSENSITIVE CHANNEL"/>
    <property type="match status" value="1"/>
</dbReference>
<name>A0A916ZVX6_9RHOB</name>
<keyword evidence="5 6" id="KW-0472">Membrane</keyword>
<keyword evidence="6" id="KW-0813">Transport</keyword>
<dbReference type="InterPro" id="IPR006685">
    <property type="entry name" value="MscS_channel_2nd"/>
</dbReference>
<dbReference type="InterPro" id="IPR023408">
    <property type="entry name" value="MscS_beta-dom_sf"/>
</dbReference>
<dbReference type="InterPro" id="IPR007055">
    <property type="entry name" value="BON_dom"/>
</dbReference>
<comment type="caution">
    <text evidence="10">The sequence shown here is derived from an EMBL/GenBank/DDBJ whole genome shotgun (WGS) entry which is preliminary data.</text>
</comment>
<dbReference type="InterPro" id="IPR045275">
    <property type="entry name" value="MscS_archaea/bacteria_type"/>
</dbReference>
<feature type="region of interest" description="Disordered" evidence="7">
    <location>
        <begin position="422"/>
        <end position="443"/>
    </location>
</feature>
<feature type="transmembrane region" description="Helical" evidence="6">
    <location>
        <begin position="123"/>
        <end position="148"/>
    </location>
</feature>
<keyword evidence="11" id="KW-1185">Reference proteome</keyword>
<reference evidence="11" key="1">
    <citation type="journal article" date="2019" name="Int. J. Syst. Evol. Microbiol.">
        <title>The Global Catalogue of Microorganisms (GCM) 10K type strain sequencing project: providing services to taxonomists for standard genome sequencing and annotation.</title>
        <authorList>
            <consortium name="The Broad Institute Genomics Platform"/>
            <consortium name="The Broad Institute Genome Sequencing Center for Infectious Disease"/>
            <person name="Wu L."/>
            <person name="Ma J."/>
        </authorList>
    </citation>
    <scope>NUCLEOTIDE SEQUENCE [LARGE SCALE GENOMIC DNA]</scope>
    <source>
        <strain evidence="11">CGMCC 1.12664</strain>
    </source>
</reference>
<keyword evidence="6" id="KW-0406">Ion transport</keyword>
<dbReference type="RefSeq" id="WP_188475727.1">
    <property type="nucleotide sequence ID" value="NZ_BMFJ01000001.1"/>
</dbReference>
<evidence type="ECO:0000313" key="10">
    <source>
        <dbReference type="EMBL" id="GGE16449.1"/>
    </source>
</evidence>
<accession>A0A916ZVX6</accession>
<dbReference type="PANTHER" id="PTHR30221">
    <property type="entry name" value="SMALL-CONDUCTANCE MECHANOSENSITIVE CHANNEL"/>
    <property type="match status" value="1"/>
</dbReference>
<feature type="signal peptide" evidence="8">
    <location>
        <begin position="1"/>
        <end position="19"/>
    </location>
</feature>
<keyword evidence="6" id="KW-0407">Ion channel</keyword>
<evidence type="ECO:0000256" key="7">
    <source>
        <dbReference type="SAM" id="MobiDB-lite"/>
    </source>
</evidence>
<evidence type="ECO:0000313" key="11">
    <source>
        <dbReference type="Proteomes" id="UP000612855"/>
    </source>
</evidence>
<organism evidence="10 11">
    <name type="scientific">Primorskyibacter flagellatus</name>
    <dbReference type="NCBI Taxonomy" id="1387277"/>
    <lineage>
        <taxon>Bacteria</taxon>
        <taxon>Pseudomonadati</taxon>
        <taxon>Pseudomonadota</taxon>
        <taxon>Alphaproteobacteria</taxon>
        <taxon>Rhodobacterales</taxon>
        <taxon>Roseobacteraceae</taxon>
        <taxon>Primorskyibacter</taxon>
    </lineage>
</organism>
<keyword evidence="4 6" id="KW-1133">Transmembrane helix</keyword>
<feature type="transmembrane region" description="Helical" evidence="6">
    <location>
        <begin position="169"/>
        <end position="187"/>
    </location>
</feature>
<evidence type="ECO:0000256" key="3">
    <source>
        <dbReference type="ARBA" id="ARBA00022692"/>
    </source>
</evidence>
<keyword evidence="2" id="KW-1003">Cell membrane</keyword>
<evidence type="ECO:0000256" key="5">
    <source>
        <dbReference type="ARBA" id="ARBA00023136"/>
    </source>
</evidence>
<keyword evidence="6" id="KW-0997">Cell inner membrane</keyword>
<feature type="transmembrane region" description="Helical" evidence="6">
    <location>
        <begin position="193"/>
        <end position="211"/>
    </location>
</feature>
<keyword evidence="8" id="KW-0732">Signal</keyword>
<dbReference type="InterPro" id="IPR011066">
    <property type="entry name" value="MscS_channel_C_sf"/>
</dbReference>
<comment type="caution">
    <text evidence="6">Lacks conserved residue(s) required for the propagation of feature annotation.</text>
</comment>
<dbReference type="EMBL" id="BMFJ01000001">
    <property type="protein sequence ID" value="GGE16449.1"/>
    <property type="molecule type" value="Genomic_DNA"/>
</dbReference>
<feature type="chain" id="PRO_5037067159" description="Small-conductance mechanosensitive channel" evidence="8">
    <location>
        <begin position="20"/>
        <end position="443"/>
    </location>
</feature>
<comment type="subunit">
    <text evidence="6">Homoheptamer.</text>
</comment>
<evidence type="ECO:0000256" key="4">
    <source>
        <dbReference type="ARBA" id="ARBA00022989"/>
    </source>
</evidence>
<dbReference type="GO" id="GO:0005886">
    <property type="term" value="C:plasma membrane"/>
    <property type="evidence" value="ECO:0007669"/>
    <property type="project" value="UniProtKB-SubCell"/>
</dbReference>
<dbReference type="SUPFAM" id="SSF82689">
    <property type="entry name" value="Mechanosensitive channel protein MscS (YggB), C-terminal domain"/>
    <property type="match status" value="1"/>
</dbReference>
<feature type="domain" description="BON" evidence="9">
    <location>
        <begin position="37"/>
        <end position="103"/>
    </location>
</feature>
<proteinExistence type="inferred from homology"/>
<dbReference type="Gene3D" id="1.10.287.1260">
    <property type="match status" value="1"/>
</dbReference>
<dbReference type="GO" id="GO:0008381">
    <property type="term" value="F:mechanosensitive monoatomic ion channel activity"/>
    <property type="evidence" value="ECO:0007669"/>
    <property type="project" value="InterPro"/>
</dbReference>
<dbReference type="Pfam" id="PF04972">
    <property type="entry name" value="BON"/>
    <property type="match status" value="1"/>
</dbReference>
<dbReference type="Gene3D" id="3.30.1340.30">
    <property type="match status" value="1"/>
</dbReference>
<evidence type="ECO:0000256" key="2">
    <source>
        <dbReference type="ARBA" id="ARBA00022475"/>
    </source>
</evidence>
<comment type="function">
    <text evidence="6">Mechanosensitive channel that participates in the regulation of osmotic pressure changes within the cell, opening in response to stretch forces in the membrane lipid bilayer, without the need for other proteins. Contributes to normal resistance to hypoosmotic shock. Forms an ion channel of 1.0 nanosiemens conductance with a slight preference for anions.</text>
</comment>
<protein>
    <recommendedName>
        <fullName evidence="6">Small-conductance mechanosensitive channel</fullName>
    </recommendedName>
</protein>
<gene>
    <name evidence="10" type="ORF">GCM10011360_01500</name>
</gene>
<evidence type="ECO:0000256" key="1">
    <source>
        <dbReference type="ARBA" id="ARBA00004651"/>
    </source>
</evidence>
<comment type="similarity">
    <text evidence="6">Belongs to the MscS (TC 1.A.23) family.</text>
</comment>
<dbReference type="Gene3D" id="3.30.70.100">
    <property type="match status" value="1"/>
</dbReference>
<evidence type="ECO:0000256" key="6">
    <source>
        <dbReference type="RuleBase" id="RU369025"/>
    </source>
</evidence>
<keyword evidence="3 6" id="KW-0812">Transmembrane</keyword>
<evidence type="ECO:0000259" key="9">
    <source>
        <dbReference type="PROSITE" id="PS50914"/>
    </source>
</evidence>
<dbReference type="PROSITE" id="PS50914">
    <property type="entry name" value="BON"/>
    <property type="match status" value="1"/>
</dbReference>
<dbReference type="SUPFAM" id="SSF50182">
    <property type="entry name" value="Sm-like ribonucleoproteins"/>
    <property type="match status" value="1"/>
</dbReference>
<comment type="subcellular location">
    <subcellularLocation>
        <location evidence="6">Cell inner membrane</location>
        <topology evidence="6">Multi-pass membrane protein</topology>
    </subcellularLocation>
    <subcellularLocation>
        <location evidence="1">Cell membrane</location>
        <topology evidence="1">Multi-pass membrane protein</topology>
    </subcellularLocation>
</comment>
<evidence type="ECO:0000256" key="8">
    <source>
        <dbReference type="SAM" id="SignalP"/>
    </source>
</evidence>
<dbReference type="InterPro" id="IPR010920">
    <property type="entry name" value="LSM_dom_sf"/>
</dbReference>